<evidence type="ECO:0000256" key="5">
    <source>
        <dbReference type="SAM" id="MobiDB-lite"/>
    </source>
</evidence>
<dbReference type="PANTHER" id="PTHR11009">
    <property type="entry name" value="DER1-LIKE PROTEIN, DERLIN"/>
    <property type="match status" value="1"/>
</dbReference>
<dbReference type="Proteomes" id="UP000187209">
    <property type="component" value="Unassembled WGS sequence"/>
</dbReference>
<comment type="caution">
    <text evidence="7">The sequence shown here is derived from an EMBL/GenBank/DDBJ whole genome shotgun (WGS) entry which is preliminary data.</text>
</comment>
<dbReference type="AlphaFoldDB" id="A0A1R2B5B7"/>
<dbReference type="OrthoDB" id="302915at2759"/>
<feature type="region of interest" description="Disordered" evidence="5">
    <location>
        <begin position="244"/>
        <end position="296"/>
    </location>
</feature>
<keyword evidence="3 6" id="KW-1133">Transmembrane helix</keyword>
<evidence type="ECO:0000256" key="2">
    <source>
        <dbReference type="ARBA" id="ARBA00022692"/>
    </source>
</evidence>
<keyword evidence="8" id="KW-1185">Reference proteome</keyword>
<dbReference type="InterPro" id="IPR035952">
    <property type="entry name" value="Rhomboid-like_sf"/>
</dbReference>
<evidence type="ECO:0000313" key="8">
    <source>
        <dbReference type="Proteomes" id="UP000187209"/>
    </source>
</evidence>
<feature type="transmembrane region" description="Helical" evidence="6">
    <location>
        <begin position="175"/>
        <end position="203"/>
    </location>
</feature>
<evidence type="ECO:0000256" key="4">
    <source>
        <dbReference type="ARBA" id="ARBA00023136"/>
    </source>
</evidence>
<dbReference type="GO" id="GO:0016020">
    <property type="term" value="C:membrane"/>
    <property type="evidence" value="ECO:0007669"/>
    <property type="project" value="UniProtKB-SubCell"/>
</dbReference>
<feature type="transmembrane region" description="Helical" evidence="6">
    <location>
        <begin position="23"/>
        <end position="41"/>
    </location>
</feature>
<reference evidence="7 8" key="1">
    <citation type="submission" date="2016-11" db="EMBL/GenBank/DDBJ databases">
        <title>The macronuclear genome of Stentor coeruleus: a giant cell with tiny introns.</title>
        <authorList>
            <person name="Slabodnick M."/>
            <person name="Ruby J.G."/>
            <person name="Reiff S.B."/>
            <person name="Swart E.C."/>
            <person name="Gosai S."/>
            <person name="Prabakaran S."/>
            <person name="Witkowska E."/>
            <person name="Larue G.E."/>
            <person name="Fisher S."/>
            <person name="Freeman R.M."/>
            <person name="Gunawardena J."/>
            <person name="Chu W."/>
            <person name="Stover N.A."/>
            <person name="Gregory B.D."/>
            <person name="Nowacki M."/>
            <person name="Derisi J."/>
            <person name="Roy S.W."/>
            <person name="Marshall W.F."/>
            <person name="Sood P."/>
        </authorList>
    </citation>
    <scope>NUCLEOTIDE SEQUENCE [LARGE SCALE GENOMIC DNA]</scope>
    <source>
        <strain evidence="7">WM001</strain>
    </source>
</reference>
<proteinExistence type="predicted"/>
<evidence type="ECO:0000256" key="3">
    <source>
        <dbReference type="ARBA" id="ARBA00022989"/>
    </source>
</evidence>
<evidence type="ECO:0000256" key="6">
    <source>
        <dbReference type="SAM" id="Phobius"/>
    </source>
</evidence>
<gene>
    <name evidence="7" type="ORF">SteCoe_29691</name>
</gene>
<evidence type="ECO:0000256" key="1">
    <source>
        <dbReference type="ARBA" id="ARBA00004141"/>
    </source>
</evidence>
<keyword evidence="4 6" id="KW-0472">Membrane</keyword>
<dbReference type="SUPFAM" id="SSF144091">
    <property type="entry name" value="Rhomboid-like"/>
    <property type="match status" value="1"/>
</dbReference>
<sequence>MFFTNPNQDIGGRILSWWHELPFYSTCIIITSLILSILFYFPVFPSSFLILNPMIIFSYYNYWSLLTFPYQHLGLLNYLFALFSFAQTAPRNERVMGTSRYFIYFTLNNLILGIIFIFIGLAFLEINVPALQSIYFNSCAGLWPYIMIEIVIRCNKEPESQVQFMCFPCMIKAKYYPWFFFLLFSLLFMIMWDLLVGISIGYLHLYGVLKFTEISNGLAEKIEKFMFFCVRGLPSFIKVERAGSEEPRLEMPDIPQQPNPRNERPVEPFSGQGYRLGGDIPPQSRQYEKFENPDNL</sequence>
<evidence type="ECO:0008006" key="9">
    <source>
        <dbReference type="Google" id="ProtNLM"/>
    </source>
</evidence>
<organism evidence="7 8">
    <name type="scientific">Stentor coeruleus</name>
    <dbReference type="NCBI Taxonomy" id="5963"/>
    <lineage>
        <taxon>Eukaryota</taxon>
        <taxon>Sar</taxon>
        <taxon>Alveolata</taxon>
        <taxon>Ciliophora</taxon>
        <taxon>Postciliodesmatophora</taxon>
        <taxon>Heterotrichea</taxon>
        <taxon>Heterotrichida</taxon>
        <taxon>Stentoridae</taxon>
        <taxon>Stentor</taxon>
    </lineage>
</organism>
<accession>A0A1R2B5B7</accession>
<feature type="transmembrane region" description="Helical" evidence="6">
    <location>
        <begin position="101"/>
        <end position="122"/>
    </location>
</feature>
<feature type="transmembrane region" description="Helical" evidence="6">
    <location>
        <begin position="134"/>
        <end position="154"/>
    </location>
</feature>
<protein>
    <recommendedName>
        <fullName evidence="9">Derlin</fullName>
    </recommendedName>
</protein>
<dbReference type="EMBL" id="MPUH01000940">
    <property type="protein sequence ID" value="OMJ71984.1"/>
    <property type="molecule type" value="Genomic_DNA"/>
</dbReference>
<feature type="compositionally biased region" description="Basic and acidic residues" evidence="5">
    <location>
        <begin position="286"/>
        <end position="296"/>
    </location>
</feature>
<comment type="subcellular location">
    <subcellularLocation>
        <location evidence="1">Membrane</location>
        <topology evidence="1">Multi-pass membrane protein</topology>
    </subcellularLocation>
</comment>
<name>A0A1R2B5B7_9CILI</name>
<evidence type="ECO:0000313" key="7">
    <source>
        <dbReference type="EMBL" id="OMJ71984.1"/>
    </source>
</evidence>
<keyword evidence="2 6" id="KW-0812">Transmembrane</keyword>